<accession>A0A7Y6B5S0</accession>
<dbReference type="InterPro" id="IPR019554">
    <property type="entry name" value="Soluble_ligand-bd"/>
</dbReference>
<gene>
    <name evidence="4" type="ORF">HP438_13250</name>
</gene>
<dbReference type="InterPro" id="IPR003715">
    <property type="entry name" value="Poly_export_N"/>
</dbReference>
<dbReference type="Gene3D" id="3.30.1950.10">
    <property type="entry name" value="wza like domain"/>
    <property type="match status" value="1"/>
</dbReference>
<dbReference type="Pfam" id="PF10531">
    <property type="entry name" value="SLBB"/>
    <property type="match status" value="1"/>
</dbReference>
<dbReference type="Pfam" id="PF02563">
    <property type="entry name" value="Poly_export"/>
    <property type="match status" value="1"/>
</dbReference>
<dbReference type="GO" id="GO:0015159">
    <property type="term" value="F:polysaccharide transmembrane transporter activity"/>
    <property type="evidence" value="ECO:0007669"/>
    <property type="project" value="InterPro"/>
</dbReference>
<evidence type="ECO:0000313" key="5">
    <source>
        <dbReference type="Proteomes" id="UP000536441"/>
    </source>
</evidence>
<name>A0A7Y6B5S0_9SPHN</name>
<dbReference type="Gene3D" id="3.10.560.10">
    <property type="entry name" value="Outer membrane lipoprotein wza domain like"/>
    <property type="match status" value="1"/>
</dbReference>
<evidence type="ECO:0000256" key="1">
    <source>
        <dbReference type="ARBA" id="ARBA00022729"/>
    </source>
</evidence>
<organism evidence="4 5">
    <name type="scientific">Sphingomonas zeae</name>
    <dbReference type="NCBI Taxonomy" id="1646122"/>
    <lineage>
        <taxon>Bacteria</taxon>
        <taxon>Pseudomonadati</taxon>
        <taxon>Pseudomonadota</taxon>
        <taxon>Alphaproteobacteria</taxon>
        <taxon>Sphingomonadales</taxon>
        <taxon>Sphingomonadaceae</taxon>
        <taxon>Sphingomonas</taxon>
    </lineage>
</organism>
<dbReference type="InterPro" id="IPR049712">
    <property type="entry name" value="Poly_export"/>
</dbReference>
<keyword evidence="1" id="KW-0732">Signal</keyword>
<feature type="domain" description="Soluble ligand binding" evidence="3">
    <location>
        <begin position="114"/>
        <end position="158"/>
    </location>
</feature>
<dbReference type="EMBL" id="JABMCH010000066">
    <property type="protein sequence ID" value="NUU47935.1"/>
    <property type="molecule type" value="Genomic_DNA"/>
</dbReference>
<reference evidence="4 5" key="1">
    <citation type="submission" date="2020-05" db="EMBL/GenBank/DDBJ databases">
        <title>Genome Sequencing of Type Strains.</title>
        <authorList>
            <person name="Lemaire J.F."/>
            <person name="Inderbitzin P."/>
            <person name="Gregorio O.A."/>
            <person name="Collins S.B."/>
            <person name="Wespe N."/>
            <person name="Knight-Connoni V."/>
        </authorList>
    </citation>
    <scope>NUCLEOTIDE SEQUENCE [LARGE SCALE GENOMIC DNA]</scope>
    <source>
        <strain evidence="4 5">DSM 100049</strain>
    </source>
</reference>
<evidence type="ECO:0000259" key="3">
    <source>
        <dbReference type="Pfam" id="PF10531"/>
    </source>
</evidence>
<evidence type="ECO:0000313" key="4">
    <source>
        <dbReference type="EMBL" id="NUU47935.1"/>
    </source>
</evidence>
<feature type="domain" description="Polysaccharide export protein N-terminal" evidence="2">
    <location>
        <begin position="36"/>
        <end position="108"/>
    </location>
</feature>
<comment type="caution">
    <text evidence="4">The sequence shown here is derived from an EMBL/GenBank/DDBJ whole genome shotgun (WGS) entry which is preliminary data.</text>
</comment>
<keyword evidence="5" id="KW-1185">Reference proteome</keyword>
<dbReference type="PANTHER" id="PTHR33619">
    <property type="entry name" value="POLYSACCHARIDE EXPORT PROTEIN GFCE-RELATED"/>
    <property type="match status" value="1"/>
</dbReference>
<dbReference type="PANTHER" id="PTHR33619:SF3">
    <property type="entry name" value="POLYSACCHARIDE EXPORT PROTEIN GFCE-RELATED"/>
    <property type="match status" value="1"/>
</dbReference>
<proteinExistence type="predicted"/>
<dbReference type="AlphaFoldDB" id="A0A7Y6B5S0"/>
<sequence>MTLFLATALPAVASGQEAVPGRMAAAGEAATGLPIYNYVLSGGDRVRVVVFGDPALGGEFTIAGSGLIAMPLIGEVDVRGLTSTQLQDRIVAKLADGYIKDPRVAVEVLSTRPFYILGEVNKPGQYPFANGLTILGAVAQAGGYTYRAKTKQVFIKHAGQNEEVAEPVTATTLVSPGDTIRIKERWF</sequence>
<protein>
    <submittedName>
        <fullName evidence="4">Polysaccharide export protein</fullName>
    </submittedName>
</protein>
<evidence type="ECO:0000259" key="2">
    <source>
        <dbReference type="Pfam" id="PF02563"/>
    </source>
</evidence>
<dbReference type="Proteomes" id="UP000536441">
    <property type="component" value="Unassembled WGS sequence"/>
</dbReference>